<gene>
    <name evidence="1" type="ORF">QC825_14425</name>
</gene>
<dbReference type="RefSeq" id="WP_251595519.1">
    <property type="nucleotide sequence ID" value="NZ_JAMLJI010000006.1"/>
</dbReference>
<keyword evidence="2" id="KW-1185">Reference proteome</keyword>
<evidence type="ECO:0000313" key="1">
    <source>
        <dbReference type="EMBL" id="MDR5897263.1"/>
    </source>
</evidence>
<dbReference type="EMBL" id="JARWAO010000010">
    <property type="protein sequence ID" value="MDR5897263.1"/>
    <property type="molecule type" value="Genomic_DNA"/>
</dbReference>
<organism evidence="1 2">
    <name type="scientific">Larsenimonas suaedae</name>
    <dbReference type="NCBI Taxonomy" id="1851019"/>
    <lineage>
        <taxon>Bacteria</taxon>
        <taxon>Pseudomonadati</taxon>
        <taxon>Pseudomonadota</taxon>
        <taxon>Gammaproteobacteria</taxon>
        <taxon>Oceanospirillales</taxon>
        <taxon>Halomonadaceae</taxon>
        <taxon>Larsenimonas</taxon>
    </lineage>
</organism>
<accession>A0ABU1GYY5</accession>
<proteinExistence type="predicted"/>
<reference evidence="1 2" key="1">
    <citation type="submission" date="2023-04" db="EMBL/GenBank/DDBJ databases">
        <title>A long-awaited taxogenomic arrangement of the family Halomonadaceae.</title>
        <authorList>
            <person name="De La Haba R."/>
            <person name="Chuvochina M."/>
            <person name="Wittouck S."/>
            <person name="Arahal D.R."/>
            <person name="Sanchez-Porro C."/>
            <person name="Hugenholtz P."/>
            <person name="Ventosa A."/>
        </authorList>
    </citation>
    <scope>NUCLEOTIDE SEQUENCE [LARGE SCALE GENOMIC DNA]</scope>
    <source>
        <strain evidence="1 2">DSM 22428</strain>
    </source>
</reference>
<name>A0ABU1GYY5_9GAMM</name>
<comment type="caution">
    <text evidence="1">The sequence shown here is derived from an EMBL/GenBank/DDBJ whole genome shotgun (WGS) entry which is preliminary data.</text>
</comment>
<sequence>MSLYTFDDALTDTASAHLADLAELPDFDHVLLMLDEQAREPSQTGFDPELDELTHRLHFEL</sequence>
<dbReference type="Proteomes" id="UP001269375">
    <property type="component" value="Unassembled WGS sequence"/>
</dbReference>
<evidence type="ECO:0000313" key="2">
    <source>
        <dbReference type="Proteomes" id="UP001269375"/>
    </source>
</evidence>
<protein>
    <submittedName>
        <fullName evidence="1">Uncharacterized protein</fullName>
    </submittedName>
</protein>